<dbReference type="GO" id="GO:0031588">
    <property type="term" value="C:nucleotide-activated protein kinase complex"/>
    <property type="evidence" value="ECO:0007669"/>
    <property type="project" value="TreeGrafter"/>
</dbReference>
<dbReference type="GO" id="GO:0004553">
    <property type="term" value="F:hydrolase activity, hydrolyzing O-glycosyl compounds"/>
    <property type="evidence" value="ECO:0007669"/>
    <property type="project" value="InterPro"/>
</dbReference>
<feature type="domain" description="Glycoside hydrolase family 13 N-terminal" evidence="2">
    <location>
        <begin position="24"/>
        <end position="76"/>
    </location>
</feature>
<dbReference type="PANTHER" id="PTHR10343">
    <property type="entry name" value="5'-AMP-ACTIVATED PROTEIN KINASE , BETA SUBUNIT"/>
    <property type="match status" value="1"/>
</dbReference>
<dbReference type="PANTHER" id="PTHR10343:SF84">
    <property type="entry name" value="5'-AMP-ACTIVATED PROTEIN KINASE SUBUNIT BETA-1"/>
    <property type="match status" value="1"/>
</dbReference>
<dbReference type="Proteomes" id="UP000009102">
    <property type="component" value="Chromosome"/>
</dbReference>
<reference evidence="3 4" key="1">
    <citation type="submission" date="2009-10" db="EMBL/GenBank/DDBJ databases">
        <title>Complete sequence of Halothiobacillus neapolitanus c2.</title>
        <authorList>
            <consortium name="US DOE Joint Genome Institute"/>
            <person name="Lucas S."/>
            <person name="Copeland A."/>
            <person name="Lapidus A."/>
            <person name="Glavina del Rio T."/>
            <person name="Tice H."/>
            <person name="Bruce D."/>
            <person name="Goodwin L."/>
            <person name="Pitluck S."/>
            <person name="Davenport K."/>
            <person name="Brettin T."/>
            <person name="Detter J.C."/>
            <person name="Han C."/>
            <person name="Tapia R."/>
            <person name="Larimer F."/>
            <person name="Land M."/>
            <person name="Hauser L."/>
            <person name="Kyrpides N."/>
            <person name="Mikhailova N."/>
            <person name="Kerfeld C."/>
            <person name="Cannon G."/>
            <person name="Heinhort S."/>
        </authorList>
    </citation>
    <scope>NUCLEOTIDE SEQUENCE [LARGE SCALE GENOMIC DNA]</scope>
    <source>
        <strain evidence="4">ATCC 23641 / c2</strain>
    </source>
</reference>
<proteinExistence type="inferred from homology"/>
<protein>
    <submittedName>
        <fullName evidence="3">Glycoside hydrolase family 13 domain protein</fullName>
    </submittedName>
</protein>
<dbReference type="KEGG" id="hna:Hneap_1855"/>
<keyword evidence="3" id="KW-0378">Hydrolase</keyword>
<evidence type="ECO:0000313" key="4">
    <source>
        <dbReference type="Proteomes" id="UP000009102"/>
    </source>
</evidence>
<gene>
    <name evidence="3" type="ordered locus">Hneap_1855</name>
</gene>
<evidence type="ECO:0000256" key="1">
    <source>
        <dbReference type="ARBA" id="ARBA00010926"/>
    </source>
</evidence>
<dbReference type="GO" id="GO:0007165">
    <property type="term" value="P:signal transduction"/>
    <property type="evidence" value="ECO:0007669"/>
    <property type="project" value="TreeGrafter"/>
</dbReference>
<dbReference type="STRING" id="555778.Hneap_1855"/>
<dbReference type="CAZy" id="CBM48">
    <property type="family name" value="Carbohydrate-Binding Module Family 48"/>
</dbReference>
<dbReference type="Pfam" id="PF02922">
    <property type="entry name" value="CBM_48"/>
    <property type="match status" value="1"/>
</dbReference>
<dbReference type="InterPro" id="IPR014756">
    <property type="entry name" value="Ig_E-set"/>
</dbReference>
<dbReference type="AlphaFoldDB" id="D0L1V4"/>
<dbReference type="InterPro" id="IPR013783">
    <property type="entry name" value="Ig-like_fold"/>
</dbReference>
<dbReference type="SUPFAM" id="SSF81296">
    <property type="entry name" value="E set domains"/>
    <property type="match status" value="1"/>
</dbReference>
<dbReference type="CDD" id="cd07184">
    <property type="entry name" value="E_set_Isoamylase_like_N"/>
    <property type="match status" value="1"/>
</dbReference>
<keyword evidence="4" id="KW-1185">Reference proteome</keyword>
<evidence type="ECO:0000313" key="3">
    <source>
        <dbReference type="EMBL" id="ACX96677.1"/>
    </source>
</evidence>
<name>D0L1V4_HALNC</name>
<dbReference type="OrthoDB" id="5451596at2"/>
<dbReference type="InterPro" id="IPR004193">
    <property type="entry name" value="Glyco_hydro_13_N"/>
</dbReference>
<dbReference type="EMBL" id="CP001801">
    <property type="protein sequence ID" value="ACX96677.1"/>
    <property type="molecule type" value="Genomic_DNA"/>
</dbReference>
<dbReference type="InterPro" id="IPR050827">
    <property type="entry name" value="CRP1_MDG1_kinase"/>
</dbReference>
<organism evidence="3 4">
    <name type="scientific">Halothiobacillus neapolitanus (strain ATCC 23641 / DSM 15147 / CIP 104769 / NCIMB 8539 / c2)</name>
    <name type="common">Thiobacillus neapolitanus</name>
    <dbReference type="NCBI Taxonomy" id="555778"/>
    <lineage>
        <taxon>Bacteria</taxon>
        <taxon>Pseudomonadati</taxon>
        <taxon>Pseudomonadota</taxon>
        <taxon>Gammaproteobacteria</taxon>
        <taxon>Chromatiales</taxon>
        <taxon>Halothiobacillaceae</taxon>
        <taxon>Halothiobacillus</taxon>
    </lineage>
</organism>
<dbReference type="Gene3D" id="2.60.40.10">
    <property type="entry name" value="Immunoglobulins"/>
    <property type="match status" value="1"/>
</dbReference>
<dbReference type="RefSeq" id="WP_012824710.1">
    <property type="nucleotide sequence ID" value="NC_013422.1"/>
</dbReference>
<evidence type="ECO:0000259" key="2">
    <source>
        <dbReference type="Pfam" id="PF02922"/>
    </source>
</evidence>
<dbReference type="HOGENOM" id="CLU_158008_1_0_6"/>
<dbReference type="GO" id="GO:0019901">
    <property type="term" value="F:protein kinase binding"/>
    <property type="evidence" value="ECO:0007669"/>
    <property type="project" value="TreeGrafter"/>
</dbReference>
<dbReference type="GO" id="GO:0005975">
    <property type="term" value="P:carbohydrate metabolic process"/>
    <property type="evidence" value="ECO:0007669"/>
    <property type="project" value="InterPro"/>
</dbReference>
<comment type="similarity">
    <text evidence="1">Belongs to the 5'-AMP-activated protein kinase beta subunit family.</text>
</comment>
<dbReference type="eggNOG" id="COG0296">
    <property type="taxonomic scope" value="Bacteria"/>
</dbReference>
<accession>D0L1V4</accession>
<dbReference type="GO" id="GO:0005737">
    <property type="term" value="C:cytoplasm"/>
    <property type="evidence" value="ECO:0007669"/>
    <property type="project" value="TreeGrafter"/>
</dbReference>
<sequence length="103" mass="11496">MSLIKKPLKTRPVCKVTFTLPPAYGVEAEAVTLVGDFNEWSQESHPLKKGKSDGSFSITVDLPVNEKFQFRYLINGATWINDDQADEYTPSPFGNESNSVVRT</sequence>